<dbReference type="AlphaFoldDB" id="A0A543J8C4"/>
<dbReference type="GO" id="GO:0016740">
    <property type="term" value="F:transferase activity"/>
    <property type="evidence" value="ECO:0007669"/>
    <property type="project" value="UniProtKB-KW"/>
</dbReference>
<organism evidence="8 9">
    <name type="scientific">Saccharothrix saharensis</name>
    <dbReference type="NCBI Taxonomy" id="571190"/>
    <lineage>
        <taxon>Bacteria</taxon>
        <taxon>Bacillati</taxon>
        <taxon>Actinomycetota</taxon>
        <taxon>Actinomycetes</taxon>
        <taxon>Pseudonocardiales</taxon>
        <taxon>Pseudonocardiaceae</taxon>
        <taxon>Saccharothrix</taxon>
    </lineage>
</organism>
<dbReference type="Gene3D" id="3.60.20.10">
    <property type="entry name" value="Glutamine Phosphoribosylpyrophosphate, subunit 1, domain 1"/>
    <property type="match status" value="1"/>
</dbReference>
<feature type="domain" description="Glutamine amidotransferase type-2" evidence="7">
    <location>
        <begin position="114"/>
        <end position="190"/>
    </location>
</feature>
<dbReference type="GO" id="GO:0004066">
    <property type="term" value="F:asparagine synthase (glutamine-hydrolyzing) activity"/>
    <property type="evidence" value="ECO:0007669"/>
    <property type="project" value="UniProtKB-EC"/>
</dbReference>
<sequence length="512" mass="55343">MWSPTNVATPPMASEPTGNALDDTKRTVARTPGSRSGGVTVRRCVRRRPGAAAHRHPPEENRPVWTGWRRRTGWVPAAHDEAVAGTHAGHGGAPRPRRREPAPGGRGVVRVHPVDSANQPLVGPDEQVVLIANGEVCNHRELERTLPGSRPRTRSDCEVLIGLHERHGLDFVDGVRGISALALHDKHRNTATSGTRGKSRSSWALLHGHRAATGRGAIARGPEEPAVADKDAADESGAVLEVQPVPGGEGVAAGDEATLLGSGADGFNGGRSDLLSTGGGWRRSEANVDRPAVARVVRPEFAPRLAQKATLLPTLPSLADDPRGVDSRADFPRWEWRDVQQYNCRHEDRNAAGSGVEARVPFPDRRLVDLSTSVPLSLRERLSWDKWMAREAVRGVLSRDGMALVEEAPAGPTMAGYVDGGALRRTVAALRAGRSPLHPQIPLRVVNPGLLDVPARGSRSGRSGWRCRRSPRRPTGTRWTRRRPGSRCGRRRWSRSDPVRGSPGTRSTARGR</sequence>
<evidence type="ECO:0000256" key="5">
    <source>
        <dbReference type="SAM" id="MobiDB-lite"/>
    </source>
</evidence>
<proteinExistence type="predicted"/>
<reference evidence="8 9" key="1">
    <citation type="submission" date="2019-06" db="EMBL/GenBank/DDBJ databases">
        <title>Sequencing the genomes of 1000 actinobacteria strains.</title>
        <authorList>
            <person name="Klenk H.-P."/>
        </authorList>
    </citation>
    <scope>NUCLEOTIDE SEQUENCE [LARGE SCALE GENOMIC DNA]</scope>
    <source>
        <strain evidence="8 9">DSM 45456</strain>
    </source>
</reference>
<dbReference type="SUPFAM" id="SSF52402">
    <property type="entry name" value="Adenine nucleotide alpha hydrolases-like"/>
    <property type="match status" value="1"/>
</dbReference>
<dbReference type="Pfam" id="PF00733">
    <property type="entry name" value="Asn_synthase"/>
    <property type="match status" value="1"/>
</dbReference>
<keyword evidence="3" id="KW-0061">Asparagine biosynthesis</keyword>
<comment type="pathway">
    <text evidence="1">Amino-acid biosynthesis; L-asparagine biosynthesis; L-asparagine from L-aspartate (L-Gln route): step 1/1.</text>
</comment>
<feature type="region of interest" description="Disordered" evidence="5">
    <location>
        <begin position="1"/>
        <end position="39"/>
    </location>
</feature>
<evidence type="ECO:0000256" key="2">
    <source>
        <dbReference type="ARBA" id="ARBA00012737"/>
    </source>
</evidence>
<dbReference type="PANTHER" id="PTHR43284:SF1">
    <property type="entry name" value="ASPARAGINE SYNTHETASE"/>
    <property type="match status" value="1"/>
</dbReference>
<keyword evidence="8" id="KW-0315">Glutamine amidotransferase</keyword>
<feature type="region of interest" description="Disordered" evidence="5">
    <location>
        <begin position="454"/>
        <end position="512"/>
    </location>
</feature>
<gene>
    <name evidence="8" type="ORF">FHX81_1354</name>
</gene>
<evidence type="ECO:0000313" key="8">
    <source>
        <dbReference type="EMBL" id="TQM79062.1"/>
    </source>
</evidence>
<name>A0A543J8C4_9PSEU</name>
<dbReference type="SUPFAM" id="SSF56235">
    <property type="entry name" value="N-terminal nucleophile aminohydrolases (Ntn hydrolases)"/>
    <property type="match status" value="1"/>
</dbReference>
<dbReference type="GO" id="GO:0005829">
    <property type="term" value="C:cytosol"/>
    <property type="evidence" value="ECO:0007669"/>
    <property type="project" value="TreeGrafter"/>
</dbReference>
<keyword evidence="8" id="KW-0808">Transferase</keyword>
<dbReference type="InterPro" id="IPR017932">
    <property type="entry name" value="GATase_2_dom"/>
</dbReference>
<dbReference type="OrthoDB" id="9763290at2"/>
<keyword evidence="3" id="KW-0028">Amino-acid biosynthesis</keyword>
<feature type="compositionally biased region" description="Basic residues" evidence="5">
    <location>
        <begin position="479"/>
        <end position="493"/>
    </location>
</feature>
<dbReference type="EC" id="6.3.5.4" evidence="2"/>
<dbReference type="EMBL" id="VFPP01000001">
    <property type="protein sequence ID" value="TQM79062.1"/>
    <property type="molecule type" value="Genomic_DNA"/>
</dbReference>
<dbReference type="Pfam" id="PF13537">
    <property type="entry name" value="GATase_7"/>
    <property type="match status" value="1"/>
</dbReference>
<dbReference type="GO" id="GO:0006529">
    <property type="term" value="P:asparagine biosynthetic process"/>
    <property type="evidence" value="ECO:0007669"/>
    <property type="project" value="UniProtKB-KW"/>
</dbReference>
<comment type="caution">
    <text evidence="8">The sequence shown here is derived from an EMBL/GenBank/DDBJ whole genome shotgun (WGS) entry which is preliminary data.</text>
</comment>
<feature type="region of interest" description="Disordered" evidence="5">
    <location>
        <begin position="85"/>
        <end position="106"/>
    </location>
</feature>
<protein>
    <recommendedName>
        <fullName evidence="2">asparagine synthase (glutamine-hydrolyzing)</fullName>
        <ecNumber evidence="2">6.3.5.4</ecNumber>
    </recommendedName>
</protein>
<comment type="catalytic activity">
    <reaction evidence="4">
        <text>L-aspartate + L-glutamine + ATP + H2O = L-asparagine + L-glutamate + AMP + diphosphate + H(+)</text>
        <dbReference type="Rhea" id="RHEA:12228"/>
        <dbReference type="ChEBI" id="CHEBI:15377"/>
        <dbReference type="ChEBI" id="CHEBI:15378"/>
        <dbReference type="ChEBI" id="CHEBI:29985"/>
        <dbReference type="ChEBI" id="CHEBI:29991"/>
        <dbReference type="ChEBI" id="CHEBI:30616"/>
        <dbReference type="ChEBI" id="CHEBI:33019"/>
        <dbReference type="ChEBI" id="CHEBI:58048"/>
        <dbReference type="ChEBI" id="CHEBI:58359"/>
        <dbReference type="ChEBI" id="CHEBI:456215"/>
        <dbReference type="EC" id="6.3.5.4"/>
    </reaction>
</comment>
<dbReference type="PANTHER" id="PTHR43284">
    <property type="entry name" value="ASPARAGINE SYNTHETASE (GLUTAMINE-HYDROLYZING)"/>
    <property type="match status" value="1"/>
</dbReference>
<feature type="domain" description="Asparagine synthetase" evidence="6">
    <location>
        <begin position="258"/>
        <end position="398"/>
    </location>
</feature>
<accession>A0A543J8C4</accession>
<dbReference type="Proteomes" id="UP000316628">
    <property type="component" value="Unassembled WGS sequence"/>
</dbReference>
<evidence type="ECO:0000256" key="4">
    <source>
        <dbReference type="ARBA" id="ARBA00048741"/>
    </source>
</evidence>
<evidence type="ECO:0000259" key="7">
    <source>
        <dbReference type="Pfam" id="PF13537"/>
    </source>
</evidence>
<evidence type="ECO:0000259" key="6">
    <source>
        <dbReference type="Pfam" id="PF00733"/>
    </source>
</evidence>
<dbReference type="Gene3D" id="3.40.50.620">
    <property type="entry name" value="HUPs"/>
    <property type="match status" value="1"/>
</dbReference>
<keyword evidence="9" id="KW-1185">Reference proteome</keyword>
<evidence type="ECO:0000313" key="9">
    <source>
        <dbReference type="Proteomes" id="UP000316628"/>
    </source>
</evidence>
<dbReference type="InterPro" id="IPR014729">
    <property type="entry name" value="Rossmann-like_a/b/a_fold"/>
</dbReference>
<evidence type="ECO:0000256" key="1">
    <source>
        <dbReference type="ARBA" id="ARBA00005187"/>
    </source>
</evidence>
<dbReference type="InterPro" id="IPR029055">
    <property type="entry name" value="Ntn_hydrolases_N"/>
</dbReference>
<dbReference type="InterPro" id="IPR001962">
    <property type="entry name" value="Asn_synthase"/>
</dbReference>
<dbReference type="InterPro" id="IPR051786">
    <property type="entry name" value="ASN_synthetase/amidase"/>
</dbReference>
<evidence type="ECO:0000256" key="3">
    <source>
        <dbReference type="ARBA" id="ARBA00022888"/>
    </source>
</evidence>